<proteinExistence type="predicted"/>
<keyword evidence="2" id="KW-1185">Reference proteome</keyword>
<comment type="caution">
    <text evidence="1">The sequence shown here is derived from an EMBL/GenBank/DDBJ whole genome shotgun (WGS) entry which is preliminary data.</text>
</comment>
<organism evidence="1 2">
    <name type="scientific">Paraglomus brasilianum</name>
    <dbReference type="NCBI Taxonomy" id="144538"/>
    <lineage>
        <taxon>Eukaryota</taxon>
        <taxon>Fungi</taxon>
        <taxon>Fungi incertae sedis</taxon>
        <taxon>Mucoromycota</taxon>
        <taxon>Glomeromycotina</taxon>
        <taxon>Glomeromycetes</taxon>
        <taxon>Paraglomerales</taxon>
        <taxon>Paraglomeraceae</taxon>
        <taxon>Paraglomus</taxon>
    </lineage>
</organism>
<gene>
    <name evidence="1" type="ORF">PBRASI_LOCUS9098</name>
</gene>
<feature type="non-terminal residue" evidence="1">
    <location>
        <position position="149"/>
    </location>
</feature>
<evidence type="ECO:0000313" key="1">
    <source>
        <dbReference type="EMBL" id="CAG8628153.1"/>
    </source>
</evidence>
<dbReference type="Proteomes" id="UP000789739">
    <property type="component" value="Unassembled WGS sequence"/>
</dbReference>
<name>A0A9N9D601_9GLOM</name>
<accession>A0A9N9D601</accession>
<reference evidence="1" key="1">
    <citation type="submission" date="2021-06" db="EMBL/GenBank/DDBJ databases">
        <authorList>
            <person name="Kallberg Y."/>
            <person name="Tangrot J."/>
            <person name="Rosling A."/>
        </authorList>
    </citation>
    <scope>NUCLEOTIDE SEQUENCE</scope>
    <source>
        <strain evidence="1">BR232B</strain>
    </source>
</reference>
<evidence type="ECO:0000313" key="2">
    <source>
        <dbReference type="Proteomes" id="UP000789739"/>
    </source>
</evidence>
<protein>
    <submittedName>
        <fullName evidence="1">2835_t:CDS:1</fullName>
    </submittedName>
</protein>
<dbReference type="OrthoDB" id="2372095at2759"/>
<sequence length="149" mass="17512">CLSSIMYCNKVKPEFITCSEKVWDKIRPRPLLPKMLPSVAYSIIIEYNMLLNDKQLLDIKWHKNRTKWSTLSADEDKSIFDCVQEVLSFDEDNIDEGTFVHRYCHKVIEEIFSKDDFTLFWANGESKTSKARRVLDGKKARLSCILKDR</sequence>
<dbReference type="EMBL" id="CAJVPI010001832">
    <property type="protein sequence ID" value="CAG8628153.1"/>
    <property type="molecule type" value="Genomic_DNA"/>
</dbReference>
<dbReference type="AlphaFoldDB" id="A0A9N9D601"/>